<dbReference type="InterPro" id="IPR000210">
    <property type="entry name" value="BTB/POZ_dom"/>
</dbReference>
<dbReference type="PROSITE" id="PS50097">
    <property type="entry name" value="BTB"/>
    <property type="match status" value="1"/>
</dbReference>
<feature type="domain" description="BTB" evidence="1">
    <location>
        <begin position="33"/>
        <end position="99"/>
    </location>
</feature>
<reference evidence="2" key="1">
    <citation type="journal article" date="2020" name="Stud. Mycol.">
        <title>101 Dothideomycetes genomes: a test case for predicting lifestyles and emergence of pathogens.</title>
        <authorList>
            <person name="Haridas S."/>
            <person name="Albert R."/>
            <person name="Binder M."/>
            <person name="Bloem J."/>
            <person name="Labutti K."/>
            <person name="Salamov A."/>
            <person name="Andreopoulos B."/>
            <person name="Baker S."/>
            <person name="Barry K."/>
            <person name="Bills G."/>
            <person name="Bluhm B."/>
            <person name="Cannon C."/>
            <person name="Castanera R."/>
            <person name="Culley D."/>
            <person name="Daum C."/>
            <person name="Ezra D."/>
            <person name="Gonzalez J."/>
            <person name="Henrissat B."/>
            <person name="Kuo A."/>
            <person name="Liang C."/>
            <person name="Lipzen A."/>
            <person name="Lutzoni F."/>
            <person name="Magnuson J."/>
            <person name="Mondo S."/>
            <person name="Nolan M."/>
            <person name="Ohm R."/>
            <person name="Pangilinan J."/>
            <person name="Park H.-J."/>
            <person name="Ramirez L."/>
            <person name="Alfaro M."/>
            <person name="Sun H."/>
            <person name="Tritt A."/>
            <person name="Yoshinaga Y."/>
            <person name="Zwiers L.-H."/>
            <person name="Turgeon B."/>
            <person name="Goodwin S."/>
            <person name="Spatafora J."/>
            <person name="Crous P."/>
            <person name="Grigoriev I."/>
        </authorList>
    </citation>
    <scope>NUCLEOTIDE SEQUENCE</scope>
    <source>
        <strain evidence="2">CBS 119925</strain>
    </source>
</reference>
<organism evidence="2 3">
    <name type="scientific">Sporormia fimetaria CBS 119925</name>
    <dbReference type="NCBI Taxonomy" id="1340428"/>
    <lineage>
        <taxon>Eukaryota</taxon>
        <taxon>Fungi</taxon>
        <taxon>Dikarya</taxon>
        <taxon>Ascomycota</taxon>
        <taxon>Pezizomycotina</taxon>
        <taxon>Dothideomycetes</taxon>
        <taxon>Pleosporomycetidae</taxon>
        <taxon>Pleosporales</taxon>
        <taxon>Sporormiaceae</taxon>
        <taxon>Sporormia</taxon>
    </lineage>
</organism>
<proteinExistence type="predicted"/>
<protein>
    <recommendedName>
        <fullName evidence="1">BTB domain-containing protein</fullName>
    </recommendedName>
</protein>
<name>A0A6A6V6N4_9PLEO</name>
<dbReference type="Pfam" id="PF00651">
    <property type="entry name" value="BTB"/>
    <property type="match status" value="1"/>
</dbReference>
<dbReference type="EMBL" id="MU006578">
    <property type="protein sequence ID" value="KAF2746258.1"/>
    <property type="molecule type" value="Genomic_DNA"/>
</dbReference>
<dbReference type="Proteomes" id="UP000799440">
    <property type="component" value="Unassembled WGS sequence"/>
</dbReference>
<dbReference type="AlphaFoldDB" id="A0A6A6V6N4"/>
<accession>A0A6A6V6N4</accession>
<dbReference type="Gene3D" id="3.30.710.10">
    <property type="entry name" value="Potassium Channel Kv1.1, Chain A"/>
    <property type="match status" value="1"/>
</dbReference>
<dbReference type="InterPro" id="IPR011333">
    <property type="entry name" value="SKP1/BTB/POZ_sf"/>
</dbReference>
<sequence>MTKTTDKNIPVIPENSVSVVAFRESMSNKATMSDFTILIAPVRGCEGEYTEYKVHKVYFSELSAVFRRRFASDEATATEVLRDRFYHWDVGKDFVRYFYATTWDHVFIGDWSDALAVYMLAKRYECRDIHVVADYVYKNTTDEPPCAIELSCDYWYYPTSKEEVICLVEIYYDRCTEPATTYGPVIARRSMGMWGKRRVAEIEKLNKRELVRLTKQYPAFAQDLCMEYFIQR</sequence>
<evidence type="ECO:0000259" key="1">
    <source>
        <dbReference type="PROSITE" id="PS50097"/>
    </source>
</evidence>
<evidence type="ECO:0000313" key="2">
    <source>
        <dbReference type="EMBL" id="KAF2746258.1"/>
    </source>
</evidence>
<evidence type="ECO:0000313" key="3">
    <source>
        <dbReference type="Proteomes" id="UP000799440"/>
    </source>
</evidence>
<dbReference type="SUPFAM" id="SSF54695">
    <property type="entry name" value="POZ domain"/>
    <property type="match status" value="1"/>
</dbReference>
<gene>
    <name evidence="2" type="ORF">M011DRAFT_487402</name>
</gene>
<keyword evidence="3" id="KW-1185">Reference proteome</keyword>